<name>A0ABQ6GUJ7_9GAMM</name>
<dbReference type="SUPFAM" id="SSF49313">
    <property type="entry name" value="Cadherin-like"/>
    <property type="match status" value="1"/>
</dbReference>
<organism evidence="3 4">
    <name type="scientific">Thalassotalea insulae</name>
    <dbReference type="NCBI Taxonomy" id="2056778"/>
    <lineage>
        <taxon>Bacteria</taxon>
        <taxon>Pseudomonadati</taxon>
        <taxon>Pseudomonadota</taxon>
        <taxon>Gammaproteobacteria</taxon>
        <taxon>Alteromonadales</taxon>
        <taxon>Colwelliaceae</taxon>
        <taxon>Thalassotalea</taxon>
    </lineage>
</organism>
<feature type="chain" id="PRO_5046653807" description="Cadherin domain-containing protein" evidence="1">
    <location>
        <begin position="21"/>
        <end position="591"/>
    </location>
</feature>
<dbReference type="RefSeq" id="WP_284244726.1">
    <property type="nucleotide sequence ID" value="NZ_BSST01000001.1"/>
</dbReference>
<dbReference type="EMBL" id="BSST01000001">
    <property type="protein sequence ID" value="GLX78849.1"/>
    <property type="molecule type" value="Genomic_DNA"/>
</dbReference>
<accession>A0ABQ6GUJ7</accession>
<dbReference type="Pfam" id="PF16148">
    <property type="entry name" value="DUF4856"/>
    <property type="match status" value="1"/>
</dbReference>
<reference evidence="3 4" key="1">
    <citation type="submission" date="2023-03" db="EMBL/GenBank/DDBJ databases">
        <title>Draft genome sequence of Thalassotalea insulae KCTC 62186T.</title>
        <authorList>
            <person name="Sawabe T."/>
        </authorList>
    </citation>
    <scope>NUCLEOTIDE SEQUENCE [LARGE SCALE GENOMIC DNA]</scope>
    <source>
        <strain evidence="3 4">KCTC 62186</strain>
    </source>
</reference>
<dbReference type="Proteomes" id="UP001157186">
    <property type="component" value="Unassembled WGS sequence"/>
</dbReference>
<dbReference type="InterPro" id="IPR015919">
    <property type="entry name" value="Cadherin-like_sf"/>
</dbReference>
<dbReference type="Gene3D" id="2.60.40.60">
    <property type="entry name" value="Cadherins"/>
    <property type="match status" value="1"/>
</dbReference>
<proteinExistence type="predicted"/>
<dbReference type="SMART" id="SM00112">
    <property type="entry name" value="CA"/>
    <property type="match status" value="1"/>
</dbReference>
<evidence type="ECO:0000313" key="4">
    <source>
        <dbReference type="Proteomes" id="UP001157186"/>
    </source>
</evidence>
<dbReference type="CDD" id="cd11304">
    <property type="entry name" value="Cadherin_repeat"/>
    <property type="match status" value="1"/>
</dbReference>
<dbReference type="PROSITE" id="PS51257">
    <property type="entry name" value="PROKAR_LIPOPROTEIN"/>
    <property type="match status" value="1"/>
</dbReference>
<gene>
    <name evidence="3" type="ORF">tinsulaeT_21890</name>
</gene>
<dbReference type="InterPro" id="IPR032331">
    <property type="entry name" value="DUF4856"/>
</dbReference>
<protein>
    <recommendedName>
        <fullName evidence="2">Cadherin domain-containing protein</fullName>
    </recommendedName>
</protein>
<sequence length="591" mass="64014">MTFKKSLLASTLVTLFTVTACGGGGSSKKDTPVTPSNTAPTDISISANSVDENVAGAEIGVFSATDANSGDTFTYTVEGELFTVDGSTLMLAEGKQVNFEQATSHKVNVTVTDNGGLSFTKELTIDVNDVLDTYSFASKFEDGSSVSYSGQIARHVLIAELNNYIGSTLKTEVEDDIITSKQDVLDRLNKFFRTTEEQYDNFPITFTSGAKQGFITDISGSHKNLVGKIAGRDEKGQHKAWGNKDVASDAFIGWGTQGTFTPETLVDMFFEQLADNVDYYLTVGNNRVSDTGDTITEFYINTDGTDLKQLIQKFLLMSVAYSQATDDYFGHEAVDVYGNDLTGSKGLLTDNTGAVSGKAYTNLEHQFDEGFGYFGAARDYLEYNDNELAGKVSSDDDGRADWNGKHDSDGDGEIDLTAEFNFGNSVNAAKRDRGTKSNTNPTDYTTDAMSAFLAGRALINDNAGHALTDEQMETLKGYAKDAIDAWENAVAATVVHYINDVSSDLSKLGTDEFSYSNTAKHWSELKGFALGLQFNPYSPLSDQDFATLHGLVGDAPVLTVADVDEYQTKLIQARDIIAAAYSFDAENVTNW</sequence>
<evidence type="ECO:0000313" key="3">
    <source>
        <dbReference type="EMBL" id="GLX78849.1"/>
    </source>
</evidence>
<feature type="signal peptide" evidence="1">
    <location>
        <begin position="1"/>
        <end position="20"/>
    </location>
</feature>
<comment type="caution">
    <text evidence="3">The sequence shown here is derived from an EMBL/GenBank/DDBJ whole genome shotgun (WGS) entry which is preliminary data.</text>
</comment>
<evidence type="ECO:0000259" key="2">
    <source>
        <dbReference type="PROSITE" id="PS50268"/>
    </source>
</evidence>
<dbReference type="PROSITE" id="PS50268">
    <property type="entry name" value="CADHERIN_2"/>
    <property type="match status" value="1"/>
</dbReference>
<evidence type="ECO:0000256" key="1">
    <source>
        <dbReference type="SAM" id="SignalP"/>
    </source>
</evidence>
<keyword evidence="1" id="KW-0732">Signal</keyword>
<keyword evidence="4" id="KW-1185">Reference proteome</keyword>
<feature type="domain" description="Cadherin" evidence="2">
    <location>
        <begin position="41"/>
        <end position="140"/>
    </location>
</feature>
<dbReference type="InterPro" id="IPR002126">
    <property type="entry name" value="Cadherin-like_dom"/>
</dbReference>